<keyword evidence="11" id="KW-1185">Reference proteome</keyword>
<keyword evidence="5 7" id="KW-1133">Transmembrane helix</keyword>
<dbReference type="GO" id="GO:0005524">
    <property type="term" value="F:ATP binding"/>
    <property type="evidence" value="ECO:0007669"/>
    <property type="project" value="UniProtKB-KW"/>
</dbReference>
<evidence type="ECO:0000256" key="7">
    <source>
        <dbReference type="SAM" id="Phobius"/>
    </source>
</evidence>
<evidence type="ECO:0000256" key="5">
    <source>
        <dbReference type="ARBA" id="ARBA00022989"/>
    </source>
</evidence>
<dbReference type="InterPro" id="IPR003439">
    <property type="entry name" value="ABC_transporter-like_ATP-bd"/>
</dbReference>
<dbReference type="InterPro" id="IPR039421">
    <property type="entry name" value="Type_1_exporter"/>
</dbReference>
<gene>
    <name evidence="10" type="ORF">ACFORL_10040</name>
</gene>
<dbReference type="Gene3D" id="3.40.50.300">
    <property type="entry name" value="P-loop containing nucleotide triphosphate hydrolases"/>
    <property type="match status" value="1"/>
</dbReference>
<dbReference type="SMART" id="SM00382">
    <property type="entry name" value="AAA"/>
    <property type="match status" value="1"/>
</dbReference>
<evidence type="ECO:0000313" key="11">
    <source>
        <dbReference type="Proteomes" id="UP001595758"/>
    </source>
</evidence>
<dbReference type="Proteomes" id="UP001595758">
    <property type="component" value="Unassembled WGS sequence"/>
</dbReference>
<dbReference type="EMBL" id="JBHSAB010000023">
    <property type="protein sequence ID" value="MFC3909411.1"/>
    <property type="molecule type" value="Genomic_DNA"/>
</dbReference>
<dbReference type="RefSeq" id="WP_382343605.1">
    <property type="nucleotide sequence ID" value="NZ_JBHSAB010000023.1"/>
</dbReference>
<dbReference type="PROSITE" id="PS50929">
    <property type="entry name" value="ABC_TM1F"/>
    <property type="match status" value="1"/>
</dbReference>
<comment type="subcellular location">
    <subcellularLocation>
        <location evidence="1">Cell membrane</location>
        <topology evidence="1">Multi-pass membrane protein</topology>
    </subcellularLocation>
</comment>
<dbReference type="PROSITE" id="PS50893">
    <property type="entry name" value="ABC_TRANSPORTER_2"/>
    <property type="match status" value="1"/>
</dbReference>
<organism evidence="10 11">
    <name type="scientific">Legionella dresdenensis</name>
    <dbReference type="NCBI Taxonomy" id="450200"/>
    <lineage>
        <taxon>Bacteria</taxon>
        <taxon>Pseudomonadati</taxon>
        <taxon>Pseudomonadota</taxon>
        <taxon>Gammaproteobacteria</taxon>
        <taxon>Legionellales</taxon>
        <taxon>Legionellaceae</taxon>
        <taxon>Legionella</taxon>
    </lineage>
</organism>
<dbReference type="InterPro" id="IPR017871">
    <property type="entry name" value="ABC_transporter-like_CS"/>
</dbReference>
<protein>
    <submittedName>
        <fullName evidence="10">ABC transporter ATP-binding protein</fullName>
    </submittedName>
</protein>
<feature type="transmembrane region" description="Helical" evidence="7">
    <location>
        <begin position="32"/>
        <end position="55"/>
    </location>
</feature>
<name>A0ABV8CGU2_9GAMM</name>
<evidence type="ECO:0000259" key="8">
    <source>
        <dbReference type="PROSITE" id="PS50893"/>
    </source>
</evidence>
<dbReference type="InterPro" id="IPR011527">
    <property type="entry name" value="ABC1_TM_dom"/>
</dbReference>
<keyword evidence="3" id="KW-0547">Nucleotide-binding</keyword>
<evidence type="ECO:0000313" key="10">
    <source>
        <dbReference type="EMBL" id="MFC3909411.1"/>
    </source>
</evidence>
<dbReference type="PANTHER" id="PTHR24221">
    <property type="entry name" value="ATP-BINDING CASSETTE SUB-FAMILY B"/>
    <property type="match status" value="1"/>
</dbReference>
<feature type="domain" description="ABC transporter" evidence="8">
    <location>
        <begin position="356"/>
        <end position="590"/>
    </location>
</feature>
<dbReference type="InterPro" id="IPR003593">
    <property type="entry name" value="AAA+_ATPase"/>
</dbReference>
<keyword evidence="6 7" id="KW-0472">Membrane</keyword>
<comment type="caution">
    <text evidence="10">The sequence shown here is derived from an EMBL/GenBank/DDBJ whole genome shotgun (WGS) entry which is preliminary data.</text>
</comment>
<keyword evidence="4 10" id="KW-0067">ATP-binding</keyword>
<dbReference type="Pfam" id="PF00664">
    <property type="entry name" value="ABC_membrane"/>
    <property type="match status" value="1"/>
</dbReference>
<dbReference type="InterPro" id="IPR036640">
    <property type="entry name" value="ABC1_TM_sf"/>
</dbReference>
<evidence type="ECO:0000256" key="1">
    <source>
        <dbReference type="ARBA" id="ARBA00004651"/>
    </source>
</evidence>
<keyword evidence="2 7" id="KW-0812">Transmembrane</keyword>
<evidence type="ECO:0000256" key="3">
    <source>
        <dbReference type="ARBA" id="ARBA00022741"/>
    </source>
</evidence>
<feature type="domain" description="ABC transmembrane type-1" evidence="9">
    <location>
        <begin position="50"/>
        <end position="322"/>
    </location>
</feature>
<evidence type="ECO:0000256" key="2">
    <source>
        <dbReference type="ARBA" id="ARBA00022692"/>
    </source>
</evidence>
<sequence>MDKQSQYIITENKQLPNTLLRFFWLFLKKQPVAFAVFFLAPASMILETNIIPYALKMIVDGIGRSETNRENIFQVLAPALWLGGCSWFGLILIIRLQNWWQAYVIPRFQAQIRMTALDYLTRQSFQYFADRMAGSLANKINDLPRSFEAIRLIISWNVIATLAAVIATLIILTLINAWFTLMLASWLVLQVITSWYFANRINRYSEHNAHDKSKLSGKIVDTLANIGAVKLFSRHRDEMAYIAKTQQKEVNSNKRLINFTNLFRLSLDIPATIMLVVMVYLMLSFWQKNLISSGDIVYIFSAVLSIMNQVWFLGHALADLFREVGVARQALSIITVPIKITDVENAEDIHVHEGKIEFKNVSFRYHQDNRVFDKKSVVIEPRQRVGLVGYSGSGKTTFVNLILRFYNLDSGQILIDGQDISQVTQDSLRASISMIPQDPVLFHRSLLENIGYGKKDATAEEIIAAAQRASCHDFIRRLPEGYDTLVGERGIKLSGGQRQRIAIARAILKNTNILILDEATSQLDSLTEEQIQHSLLDLMTDKTTLVVAHRLSTLLRMDRILVFDKGKIIEDGPHSELIAKSGLYKAMWDAQVGGFLPEKVDWSHVND</sequence>
<feature type="transmembrane region" description="Helical" evidence="7">
    <location>
        <begin position="178"/>
        <end position="198"/>
    </location>
</feature>
<evidence type="ECO:0000256" key="4">
    <source>
        <dbReference type="ARBA" id="ARBA00022840"/>
    </source>
</evidence>
<dbReference type="Pfam" id="PF00005">
    <property type="entry name" value="ABC_tran"/>
    <property type="match status" value="1"/>
</dbReference>
<dbReference type="InterPro" id="IPR027417">
    <property type="entry name" value="P-loop_NTPase"/>
</dbReference>
<feature type="transmembrane region" description="Helical" evidence="7">
    <location>
        <begin position="75"/>
        <end position="94"/>
    </location>
</feature>
<feature type="transmembrane region" description="Helical" evidence="7">
    <location>
        <begin position="262"/>
        <end position="286"/>
    </location>
</feature>
<proteinExistence type="predicted"/>
<feature type="transmembrane region" description="Helical" evidence="7">
    <location>
        <begin position="298"/>
        <end position="318"/>
    </location>
</feature>
<accession>A0ABV8CGU2</accession>
<dbReference type="PANTHER" id="PTHR24221:SF654">
    <property type="entry name" value="ATP-BINDING CASSETTE SUB-FAMILY B MEMBER 6"/>
    <property type="match status" value="1"/>
</dbReference>
<evidence type="ECO:0000259" key="9">
    <source>
        <dbReference type="PROSITE" id="PS50929"/>
    </source>
</evidence>
<evidence type="ECO:0000256" key="6">
    <source>
        <dbReference type="ARBA" id="ARBA00023136"/>
    </source>
</evidence>
<reference evidence="11" key="1">
    <citation type="journal article" date="2019" name="Int. J. Syst. Evol. Microbiol.">
        <title>The Global Catalogue of Microorganisms (GCM) 10K type strain sequencing project: providing services to taxonomists for standard genome sequencing and annotation.</title>
        <authorList>
            <consortium name="The Broad Institute Genomics Platform"/>
            <consortium name="The Broad Institute Genome Sequencing Center for Infectious Disease"/>
            <person name="Wu L."/>
            <person name="Ma J."/>
        </authorList>
    </citation>
    <scope>NUCLEOTIDE SEQUENCE [LARGE SCALE GENOMIC DNA]</scope>
    <source>
        <strain evidence="11">CCUG 59858</strain>
    </source>
</reference>
<feature type="transmembrane region" description="Helical" evidence="7">
    <location>
        <begin position="149"/>
        <end position="172"/>
    </location>
</feature>
<dbReference type="SUPFAM" id="SSF90123">
    <property type="entry name" value="ABC transporter transmembrane region"/>
    <property type="match status" value="1"/>
</dbReference>
<dbReference type="Gene3D" id="1.20.1560.10">
    <property type="entry name" value="ABC transporter type 1, transmembrane domain"/>
    <property type="match status" value="1"/>
</dbReference>
<dbReference type="PROSITE" id="PS00211">
    <property type="entry name" value="ABC_TRANSPORTER_1"/>
    <property type="match status" value="1"/>
</dbReference>
<dbReference type="SUPFAM" id="SSF52540">
    <property type="entry name" value="P-loop containing nucleoside triphosphate hydrolases"/>
    <property type="match status" value="1"/>
</dbReference>